<dbReference type="InterPro" id="IPR001387">
    <property type="entry name" value="Cro/C1-type_HTH"/>
</dbReference>
<gene>
    <name evidence="2" type="ORF">CLV25_10870</name>
</gene>
<evidence type="ECO:0000259" key="1">
    <source>
        <dbReference type="Pfam" id="PF13443"/>
    </source>
</evidence>
<accession>A0A4R2EEH4</accession>
<dbReference type="OrthoDB" id="9805309at2"/>
<dbReference type="EMBL" id="SLWB01000008">
    <property type="protein sequence ID" value="TCN66731.1"/>
    <property type="molecule type" value="Genomic_DNA"/>
</dbReference>
<keyword evidence="2" id="KW-0238">DNA-binding</keyword>
<keyword evidence="3" id="KW-1185">Reference proteome</keyword>
<dbReference type="RefSeq" id="WP_131839426.1">
    <property type="nucleotide sequence ID" value="NZ_SLWB01000008.1"/>
</dbReference>
<evidence type="ECO:0000313" key="3">
    <source>
        <dbReference type="Proteomes" id="UP000294830"/>
    </source>
</evidence>
<organism evidence="2 3">
    <name type="scientific">Acetobacteroides hydrogenigenes</name>
    <dbReference type="NCBI Taxonomy" id="979970"/>
    <lineage>
        <taxon>Bacteria</taxon>
        <taxon>Pseudomonadati</taxon>
        <taxon>Bacteroidota</taxon>
        <taxon>Bacteroidia</taxon>
        <taxon>Bacteroidales</taxon>
        <taxon>Rikenellaceae</taxon>
        <taxon>Acetobacteroides</taxon>
    </lineage>
</organism>
<dbReference type="AlphaFoldDB" id="A0A4R2EEH4"/>
<dbReference type="Proteomes" id="UP000294830">
    <property type="component" value="Unassembled WGS sequence"/>
</dbReference>
<sequence>MLQLSLQRILLQKGVKEPAVYLQKRGYGKKKANWLAFGKNRTISLDELEQFCVEFGCTPNELLTWTPLRNEEDTPDHPLRPLRHTDEVLPVIELMKDISNEGIAQLERYIKERKSVQQK</sequence>
<evidence type="ECO:0000313" key="2">
    <source>
        <dbReference type="EMBL" id="TCN66731.1"/>
    </source>
</evidence>
<dbReference type="GO" id="GO:0003677">
    <property type="term" value="F:DNA binding"/>
    <property type="evidence" value="ECO:0007669"/>
    <property type="project" value="UniProtKB-KW"/>
</dbReference>
<name>A0A4R2EEH4_9BACT</name>
<comment type="caution">
    <text evidence="2">The sequence shown here is derived from an EMBL/GenBank/DDBJ whole genome shotgun (WGS) entry which is preliminary data.</text>
</comment>
<reference evidence="2 3" key="1">
    <citation type="submission" date="2019-03" db="EMBL/GenBank/DDBJ databases">
        <title>Genomic Encyclopedia of Archaeal and Bacterial Type Strains, Phase II (KMG-II): from individual species to whole genera.</title>
        <authorList>
            <person name="Goeker M."/>
        </authorList>
    </citation>
    <scope>NUCLEOTIDE SEQUENCE [LARGE SCALE GENOMIC DNA]</scope>
    <source>
        <strain evidence="2 3">RL-C</strain>
    </source>
</reference>
<proteinExistence type="predicted"/>
<feature type="domain" description="HTH cro/C1-type" evidence="1">
    <location>
        <begin position="6"/>
        <end position="67"/>
    </location>
</feature>
<dbReference type="Pfam" id="PF13443">
    <property type="entry name" value="HTH_26"/>
    <property type="match status" value="1"/>
</dbReference>
<protein>
    <submittedName>
        <fullName evidence="2">Cro/C1-type helix-turn-helix DNA-binding protein</fullName>
    </submittedName>
</protein>